<dbReference type="InterPro" id="IPR004146">
    <property type="entry name" value="DC1"/>
</dbReference>
<dbReference type="Proteomes" id="UP001179952">
    <property type="component" value="Unassembled WGS sequence"/>
</dbReference>
<feature type="domain" description="DC1" evidence="2">
    <location>
        <begin position="11"/>
        <end position="56"/>
    </location>
</feature>
<gene>
    <name evidence="3" type="ORF">QJS04_geneDACA011253</name>
</gene>
<keyword evidence="4" id="KW-1185">Reference proteome</keyword>
<dbReference type="SUPFAM" id="SSF57889">
    <property type="entry name" value="Cysteine-rich domain"/>
    <property type="match status" value="2"/>
</dbReference>
<dbReference type="EMBL" id="JAUJYN010000008">
    <property type="protein sequence ID" value="KAK1265578.1"/>
    <property type="molecule type" value="Genomic_DNA"/>
</dbReference>
<protein>
    <recommendedName>
        <fullName evidence="2">DC1 domain-containing protein</fullName>
    </recommendedName>
</protein>
<proteinExistence type="predicted"/>
<dbReference type="Pfam" id="PF03107">
    <property type="entry name" value="C1_2"/>
    <property type="match status" value="1"/>
</dbReference>
<organism evidence="3 4">
    <name type="scientific">Acorus gramineus</name>
    <name type="common">Dwarf sweet flag</name>
    <dbReference type="NCBI Taxonomy" id="55184"/>
    <lineage>
        <taxon>Eukaryota</taxon>
        <taxon>Viridiplantae</taxon>
        <taxon>Streptophyta</taxon>
        <taxon>Embryophyta</taxon>
        <taxon>Tracheophyta</taxon>
        <taxon>Spermatophyta</taxon>
        <taxon>Magnoliopsida</taxon>
        <taxon>Liliopsida</taxon>
        <taxon>Acoraceae</taxon>
        <taxon>Acorus</taxon>
    </lineage>
</organism>
<sequence>MANHGDKEHGRHPQHKLSWDASLNGGYTCADCKFVGLGPRYRCTKGCNFQVHECCVPPRPDSVAVPLFGDCRFKFLHLPPGAGVDHRFCDACGTDVEGCVYHCFHCDRDMHPSCACMKDDEVIGGVKYRLRDEGKKWECVECKMRLGLEGKRTWWYVSEEDGESRLHVHCARKLLLRDA</sequence>
<dbReference type="InterPro" id="IPR046349">
    <property type="entry name" value="C1-like_sf"/>
</dbReference>
<dbReference type="PANTHER" id="PTHR46477:SF8">
    <property type="entry name" value="OS08G0257100 PROTEIN"/>
    <property type="match status" value="1"/>
</dbReference>
<evidence type="ECO:0000259" key="2">
    <source>
        <dbReference type="Pfam" id="PF03107"/>
    </source>
</evidence>
<evidence type="ECO:0000313" key="3">
    <source>
        <dbReference type="EMBL" id="KAK1265578.1"/>
    </source>
</evidence>
<dbReference type="AlphaFoldDB" id="A0AAV9AN23"/>
<keyword evidence="1" id="KW-0677">Repeat</keyword>
<reference evidence="3" key="1">
    <citation type="journal article" date="2023" name="Nat. Commun.">
        <title>Diploid and tetraploid genomes of Acorus and the evolution of monocots.</title>
        <authorList>
            <person name="Ma L."/>
            <person name="Liu K.W."/>
            <person name="Li Z."/>
            <person name="Hsiao Y.Y."/>
            <person name="Qi Y."/>
            <person name="Fu T."/>
            <person name="Tang G.D."/>
            <person name="Zhang D."/>
            <person name="Sun W.H."/>
            <person name="Liu D.K."/>
            <person name="Li Y."/>
            <person name="Chen G.Z."/>
            <person name="Liu X.D."/>
            <person name="Liao X.Y."/>
            <person name="Jiang Y.T."/>
            <person name="Yu X."/>
            <person name="Hao Y."/>
            <person name="Huang J."/>
            <person name="Zhao X.W."/>
            <person name="Ke S."/>
            <person name="Chen Y.Y."/>
            <person name="Wu W.L."/>
            <person name="Hsu J.L."/>
            <person name="Lin Y.F."/>
            <person name="Huang M.D."/>
            <person name="Li C.Y."/>
            <person name="Huang L."/>
            <person name="Wang Z.W."/>
            <person name="Zhao X."/>
            <person name="Zhong W.Y."/>
            <person name="Peng D.H."/>
            <person name="Ahmad S."/>
            <person name="Lan S."/>
            <person name="Zhang J.S."/>
            <person name="Tsai W.C."/>
            <person name="Van de Peer Y."/>
            <person name="Liu Z.J."/>
        </authorList>
    </citation>
    <scope>NUCLEOTIDE SEQUENCE</scope>
    <source>
        <strain evidence="3">SCP</strain>
    </source>
</reference>
<evidence type="ECO:0000313" key="4">
    <source>
        <dbReference type="Proteomes" id="UP001179952"/>
    </source>
</evidence>
<name>A0AAV9AN23_ACOGR</name>
<comment type="caution">
    <text evidence="3">The sequence shown here is derived from an EMBL/GenBank/DDBJ whole genome shotgun (WGS) entry which is preliminary data.</text>
</comment>
<accession>A0AAV9AN23</accession>
<evidence type="ECO:0000256" key="1">
    <source>
        <dbReference type="ARBA" id="ARBA00022737"/>
    </source>
</evidence>
<dbReference type="PANTHER" id="PTHR46477">
    <property type="entry name" value="CYSTEINE/HISTIDINE-RICH C1 DOMAIN FAMILY PROTEIN"/>
    <property type="match status" value="1"/>
</dbReference>
<reference evidence="3" key="2">
    <citation type="submission" date="2023-06" db="EMBL/GenBank/DDBJ databases">
        <authorList>
            <person name="Ma L."/>
            <person name="Liu K.-W."/>
            <person name="Li Z."/>
            <person name="Hsiao Y.-Y."/>
            <person name="Qi Y."/>
            <person name="Fu T."/>
            <person name="Tang G."/>
            <person name="Zhang D."/>
            <person name="Sun W.-H."/>
            <person name="Liu D.-K."/>
            <person name="Li Y."/>
            <person name="Chen G.-Z."/>
            <person name="Liu X.-D."/>
            <person name="Liao X.-Y."/>
            <person name="Jiang Y.-T."/>
            <person name="Yu X."/>
            <person name="Hao Y."/>
            <person name="Huang J."/>
            <person name="Zhao X.-W."/>
            <person name="Ke S."/>
            <person name="Chen Y.-Y."/>
            <person name="Wu W.-L."/>
            <person name="Hsu J.-L."/>
            <person name="Lin Y.-F."/>
            <person name="Huang M.-D."/>
            <person name="Li C.-Y."/>
            <person name="Huang L."/>
            <person name="Wang Z.-W."/>
            <person name="Zhao X."/>
            <person name="Zhong W.-Y."/>
            <person name="Peng D.-H."/>
            <person name="Ahmad S."/>
            <person name="Lan S."/>
            <person name="Zhang J.-S."/>
            <person name="Tsai W.-C."/>
            <person name="Van De Peer Y."/>
            <person name="Liu Z.-J."/>
        </authorList>
    </citation>
    <scope>NUCLEOTIDE SEQUENCE</scope>
    <source>
        <strain evidence="3">SCP</strain>
        <tissue evidence="3">Leaves</tissue>
    </source>
</reference>